<evidence type="ECO:0000256" key="1">
    <source>
        <dbReference type="SAM" id="MobiDB-lite"/>
    </source>
</evidence>
<feature type="domain" description="U1-type" evidence="3">
    <location>
        <begin position="710"/>
        <end position="744"/>
    </location>
</feature>
<sequence>MGFAGLFVKFAVDCFATLAWLPWWSYIKLVIVGCLVTPHFDGSFYVYKHIVHPCLSMDLHIVINRLIMLKEFFKQDNLLIEVERDAKETEAEALENIIAFKPEFEESKVVQRDISFADITKNKELASTVKEMKPGLALAGNRPSAYLLNVLPSNNIQKEWTCALCQVTTTCEANLISHLHGRRHEDACEKLNGLNQTLKIKLSPASVETGRLPVIKEVAKAMVAECRDNLPDKPEPKRTHEPWTCALCNVTTTTKADLVSHFQGRRHKDALEKLKATIQISKVKISPSLAETGAPSENREMTITALAGRNLHNMPWTCGHMPSAIRSCNNGSSSSAFNVGQQKGDCFDVLAWPLFALGYPLCASIQAIETNSIPETQRLITYWVCFSSILLFENAFLKLLEWCPFWPYIKLIAVGCLVIPHFDGSYYVYGHIIHPCLSIDQQTIVNMFNKLKEFYFEKYNVLVAMERDIKGNGPDAFENPIALKPKLEEPKVEKKDINAAEMMEKKDTTSTKKVIPTKPDFAPTENKTCASLEIKEMTAESVSGRDLPDVPSSRNIQKEWTCPICQVTTTSEIVFISHLQGRRHEAASEKLKANQMLQNKNSPASVERSAPKEMAATVVAGRDLPIKLPSENIEEWNCPICQVKTSSQTVFISHLQGMRHEAASKKLKSKNQILESNTSPASVETTASKEMPTAGVAVGDFPNKSPSKSIQKWNCPICQITTPSETIFISHLQGSQHEDASEKLKSKNQQLESDNCISSIEMNAPKEMATNSIRWRSY</sequence>
<evidence type="ECO:0000313" key="4">
    <source>
        <dbReference type="EMBL" id="KAF2320583.1"/>
    </source>
</evidence>
<dbReference type="PANTHER" id="PTHR47487">
    <property type="entry name" value="OS06G0651300 PROTEIN-RELATED"/>
    <property type="match status" value="1"/>
</dbReference>
<dbReference type="Gene3D" id="3.30.160.60">
    <property type="entry name" value="Classic Zinc Finger"/>
    <property type="match status" value="5"/>
</dbReference>
<evidence type="ECO:0000313" key="5">
    <source>
        <dbReference type="Proteomes" id="UP000467840"/>
    </source>
</evidence>
<dbReference type="SMART" id="SM00355">
    <property type="entry name" value="ZnF_C2H2"/>
    <property type="match status" value="5"/>
</dbReference>
<dbReference type="Proteomes" id="UP000467840">
    <property type="component" value="Chromosome 10"/>
</dbReference>
<dbReference type="GO" id="GO:0008270">
    <property type="term" value="F:zinc ion binding"/>
    <property type="evidence" value="ECO:0007669"/>
    <property type="project" value="InterPro"/>
</dbReference>
<dbReference type="SUPFAM" id="SSF57667">
    <property type="entry name" value="beta-beta-alpha zinc fingers"/>
    <property type="match status" value="5"/>
</dbReference>
<feature type="domain" description="U1-type" evidence="3">
    <location>
        <begin position="557"/>
        <end position="591"/>
    </location>
</feature>
<feature type="domain" description="C2H2-type" evidence="2">
    <location>
        <begin position="560"/>
        <end position="584"/>
    </location>
</feature>
<dbReference type="Pfam" id="PF03134">
    <property type="entry name" value="TB2_DP1_HVA22"/>
    <property type="match status" value="2"/>
</dbReference>
<dbReference type="SMART" id="SM00451">
    <property type="entry name" value="ZnF_U1"/>
    <property type="match status" value="5"/>
</dbReference>
<name>A0A6A6N7W8_HEVBR</name>
<protein>
    <recommendedName>
        <fullName evidence="6">HVA22-like protein</fullName>
    </recommendedName>
</protein>
<keyword evidence="5" id="KW-1185">Reference proteome</keyword>
<evidence type="ECO:0000259" key="3">
    <source>
        <dbReference type="SMART" id="SM00451"/>
    </source>
</evidence>
<gene>
    <name evidence="4" type="ORF">GH714_028574</name>
</gene>
<organism evidence="4 5">
    <name type="scientific">Hevea brasiliensis</name>
    <name type="common">Para rubber tree</name>
    <name type="synonym">Siphonia brasiliensis</name>
    <dbReference type="NCBI Taxonomy" id="3981"/>
    <lineage>
        <taxon>Eukaryota</taxon>
        <taxon>Viridiplantae</taxon>
        <taxon>Streptophyta</taxon>
        <taxon>Embryophyta</taxon>
        <taxon>Tracheophyta</taxon>
        <taxon>Spermatophyta</taxon>
        <taxon>Magnoliopsida</taxon>
        <taxon>eudicotyledons</taxon>
        <taxon>Gunneridae</taxon>
        <taxon>Pentapetalae</taxon>
        <taxon>rosids</taxon>
        <taxon>fabids</taxon>
        <taxon>Malpighiales</taxon>
        <taxon>Euphorbiaceae</taxon>
        <taxon>Crotonoideae</taxon>
        <taxon>Micrandreae</taxon>
        <taxon>Hevea</taxon>
    </lineage>
</organism>
<dbReference type="EMBL" id="JAAGAX010000003">
    <property type="protein sequence ID" value="KAF2320583.1"/>
    <property type="molecule type" value="Genomic_DNA"/>
</dbReference>
<feature type="domain" description="C2H2-type" evidence="2">
    <location>
        <begin position="713"/>
        <end position="737"/>
    </location>
</feature>
<dbReference type="InterPro" id="IPR003604">
    <property type="entry name" value="Matrin/U1-like-C_Znf_C2H2"/>
</dbReference>
<feature type="domain" description="C2H2-type" evidence="2">
    <location>
        <begin position="243"/>
        <end position="267"/>
    </location>
</feature>
<comment type="caution">
    <text evidence="4">The sequence shown here is derived from an EMBL/GenBank/DDBJ whole genome shotgun (WGS) entry which is preliminary data.</text>
</comment>
<reference evidence="4 5" key="1">
    <citation type="journal article" date="2020" name="Mol. Plant">
        <title>The Chromosome-Based Rubber Tree Genome Provides New Insights into Spurge Genome Evolution and Rubber Biosynthesis.</title>
        <authorList>
            <person name="Liu J."/>
            <person name="Shi C."/>
            <person name="Shi C.C."/>
            <person name="Li W."/>
            <person name="Zhang Q.J."/>
            <person name="Zhang Y."/>
            <person name="Li K."/>
            <person name="Lu H.F."/>
            <person name="Shi C."/>
            <person name="Zhu S.T."/>
            <person name="Xiao Z.Y."/>
            <person name="Nan H."/>
            <person name="Yue Y."/>
            <person name="Zhu X.G."/>
            <person name="Wu Y."/>
            <person name="Hong X.N."/>
            <person name="Fan G.Y."/>
            <person name="Tong Y."/>
            <person name="Zhang D."/>
            <person name="Mao C.L."/>
            <person name="Liu Y.L."/>
            <person name="Hao S.J."/>
            <person name="Liu W.Q."/>
            <person name="Lv M.Q."/>
            <person name="Zhang H.B."/>
            <person name="Liu Y."/>
            <person name="Hu-Tang G.R."/>
            <person name="Wang J.P."/>
            <person name="Wang J.H."/>
            <person name="Sun Y.H."/>
            <person name="Ni S.B."/>
            <person name="Chen W.B."/>
            <person name="Zhang X.C."/>
            <person name="Jiao Y.N."/>
            <person name="Eichler E.E."/>
            <person name="Li G.H."/>
            <person name="Liu X."/>
            <person name="Gao L.Z."/>
        </authorList>
    </citation>
    <scope>NUCLEOTIDE SEQUENCE [LARGE SCALE GENOMIC DNA]</scope>
    <source>
        <strain evidence="5">cv. GT1</strain>
        <tissue evidence="4">Leaf</tissue>
    </source>
</reference>
<dbReference type="AlphaFoldDB" id="A0A6A6N7W8"/>
<feature type="domain" description="C2H2-type" evidence="2">
    <location>
        <begin position="636"/>
        <end position="660"/>
    </location>
</feature>
<proteinExistence type="predicted"/>
<feature type="domain" description="U1-type" evidence="3">
    <location>
        <begin position="157"/>
        <end position="191"/>
    </location>
</feature>
<evidence type="ECO:0008006" key="6">
    <source>
        <dbReference type="Google" id="ProtNLM"/>
    </source>
</evidence>
<dbReference type="InterPro" id="IPR013087">
    <property type="entry name" value="Znf_C2H2_type"/>
</dbReference>
<feature type="compositionally biased region" description="Polar residues" evidence="1">
    <location>
        <begin position="670"/>
        <end position="688"/>
    </location>
</feature>
<feature type="domain" description="U1-type" evidence="3">
    <location>
        <begin position="633"/>
        <end position="667"/>
    </location>
</feature>
<feature type="domain" description="U1-type" evidence="3">
    <location>
        <begin position="240"/>
        <end position="274"/>
    </location>
</feature>
<dbReference type="Pfam" id="PF12874">
    <property type="entry name" value="zf-met"/>
    <property type="match status" value="5"/>
</dbReference>
<evidence type="ECO:0000259" key="2">
    <source>
        <dbReference type="SMART" id="SM00355"/>
    </source>
</evidence>
<dbReference type="InterPro" id="IPR036236">
    <property type="entry name" value="Znf_C2H2_sf"/>
</dbReference>
<accession>A0A6A6N7W8</accession>
<dbReference type="GO" id="GO:0003676">
    <property type="term" value="F:nucleic acid binding"/>
    <property type="evidence" value="ECO:0007669"/>
    <property type="project" value="InterPro"/>
</dbReference>
<dbReference type="PANTHER" id="PTHR47487:SF21">
    <property type="entry name" value="C2H2-TYPE DOMAIN-CONTAINING PROTEIN"/>
    <property type="match status" value="1"/>
</dbReference>
<feature type="domain" description="C2H2-type" evidence="2">
    <location>
        <begin position="160"/>
        <end position="184"/>
    </location>
</feature>
<feature type="region of interest" description="Disordered" evidence="1">
    <location>
        <begin position="666"/>
        <end position="689"/>
    </location>
</feature>
<dbReference type="InterPro" id="IPR004345">
    <property type="entry name" value="TB2_DP1_HVA22"/>
</dbReference>